<dbReference type="PANTHER" id="PTHR40274:SF3">
    <property type="entry name" value="VIRGINIAMYCIN B LYASE"/>
    <property type="match status" value="1"/>
</dbReference>
<evidence type="ECO:0000313" key="1">
    <source>
        <dbReference type="EMBL" id="KPV53359.1"/>
    </source>
</evidence>
<dbReference type="Pfam" id="PF24684">
    <property type="entry name" value="Vgb_lyase"/>
    <property type="match status" value="1"/>
</dbReference>
<evidence type="ECO:0000313" key="2">
    <source>
        <dbReference type="Proteomes" id="UP000050509"/>
    </source>
</evidence>
<gene>
    <name evidence="1" type="ORF">SE17_10085</name>
</gene>
<dbReference type="Proteomes" id="UP000050509">
    <property type="component" value="Unassembled WGS sequence"/>
</dbReference>
<dbReference type="InterPro" id="IPR015943">
    <property type="entry name" value="WD40/YVTN_repeat-like_dom_sf"/>
</dbReference>
<dbReference type="EMBL" id="LJCR01000277">
    <property type="protein sequence ID" value="KPV53359.1"/>
    <property type="molecule type" value="Genomic_DNA"/>
</dbReference>
<dbReference type="SUPFAM" id="SSF101898">
    <property type="entry name" value="NHL repeat"/>
    <property type="match status" value="1"/>
</dbReference>
<keyword evidence="2" id="KW-1185">Reference proteome</keyword>
<organism evidence="1 2">
    <name type="scientific">Kouleothrix aurantiaca</name>
    <dbReference type="NCBI Taxonomy" id="186479"/>
    <lineage>
        <taxon>Bacteria</taxon>
        <taxon>Bacillati</taxon>
        <taxon>Chloroflexota</taxon>
        <taxon>Chloroflexia</taxon>
        <taxon>Chloroflexales</taxon>
        <taxon>Roseiflexineae</taxon>
        <taxon>Roseiflexaceae</taxon>
        <taxon>Kouleothrix</taxon>
    </lineage>
</organism>
<dbReference type="PANTHER" id="PTHR40274">
    <property type="entry name" value="VIRGINIAMYCIN B LYASE"/>
    <property type="match status" value="1"/>
</dbReference>
<name>A0A0P9D2V3_9CHLR</name>
<accession>A0A0P9D2V3</accession>
<reference evidence="1 2" key="1">
    <citation type="submission" date="2015-09" db="EMBL/GenBank/DDBJ databases">
        <title>Draft genome sequence of Kouleothrix aurantiaca JCM 19913.</title>
        <authorList>
            <person name="Hemp J."/>
        </authorList>
    </citation>
    <scope>NUCLEOTIDE SEQUENCE [LARGE SCALE GENOMIC DNA]</scope>
    <source>
        <strain evidence="1 2">COM-B</strain>
    </source>
</reference>
<dbReference type="InterPro" id="IPR051344">
    <property type="entry name" value="Vgb"/>
</dbReference>
<dbReference type="Gene3D" id="2.130.10.10">
    <property type="entry name" value="YVTN repeat-like/Quinoprotein amine dehydrogenase"/>
    <property type="match status" value="1"/>
</dbReference>
<protein>
    <recommendedName>
        <fullName evidence="3">SMP-30/Gluconolactonase/LRE-like region domain-containing protein</fullName>
    </recommendedName>
</protein>
<dbReference type="AlphaFoldDB" id="A0A0P9D2V3"/>
<comment type="caution">
    <text evidence="1">The sequence shown here is derived from an EMBL/GenBank/DDBJ whole genome shotgun (WGS) entry which is preliminary data.</text>
</comment>
<evidence type="ECO:0008006" key="3">
    <source>
        <dbReference type="Google" id="ProtNLM"/>
    </source>
</evidence>
<sequence length="190" mass="19851">MGRITTAGVVSTFVLTTTNVDVRDLVLGPDGAIWATETSFATDAIARLNPANGQVTEYGLPDFGGTSQLAVSGGMIYFTVTQSNLIARLNPTTGAVTPFPIPTEDVQPTGITAGEDGNIYFTEAADGAPGLGRLEPNGTITEWTAPTANSSIQAITLGPDGNLWYTGFASNKVGKVAIAFKQVFLPLIRR</sequence>
<proteinExistence type="predicted"/>